<dbReference type="RefSeq" id="WP_099436469.1">
    <property type="nucleotide sequence ID" value="NZ_CP138348.1"/>
</dbReference>
<accession>A0AAF1C6F7</accession>
<sequence>MTQTILVATIGTRDLALYCDEYSQQWLNIGNASKSNVDGEDSQAVRVQYELGISDTFRNVTKYLLENWEQYQDKIKPIIIGKLIEDKKDTIKTVYLIVTDQINTTNLQYYRYDTLYSGHIIQKYLQKHYKFETKVFIQGNEPNNNPANFEQMFLWWEQFWDAIAPKNKNNQNLILCLKGGVNQSSEAARITSITRFEEKVIFYDFEENTQNNLAGIPSPYTKPFIGVNYLWSRKKAEALSLLKRHDYEGVNSILKPYYQDGNNEYIRKLKLYLGKAIKWNITDFDTFIKDLQQIPNDNWWWKGYESAYLGFVRFKQGNNIEAFFHAFRAIEGLMSELINFKYKNYVIFPRGETPYLKSSICDKNSPFPEFKKQRGLFNQDGRVYLYGSGLDSLVEIALPQIKNEYQWKRFFVHIKPWRNRIFHRLKHLEKGDLFNVCWEVQDVQLWKKRVLYYLNFLSGQYYPSLEKASFMAEYHKEIKDLIQRYQPK</sequence>
<evidence type="ECO:0000313" key="1">
    <source>
        <dbReference type="EMBL" id="WPF88884.1"/>
    </source>
</evidence>
<organism evidence="1">
    <name type="scientific">Cyanobacterium aponinum AL20115</name>
    <dbReference type="NCBI Taxonomy" id="3090662"/>
    <lineage>
        <taxon>Bacteria</taxon>
        <taxon>Bacillati</taxon>
        <taxon>Cyanobacteriota</taxon>
        <taxon>Cyanophyceae</taxon>
        <taxon>Oscillatoriophycideae</taxon>
        <taxon>Chroococcales</taxon>
        <taxon>Geminocystaceae</taxon>
        <taxon>Cyanobacterium</taxon>
    </lineage>
</organism>
<gene>
    <name evidence="1" type="ORF">SAY89_01030</name>
</gene>
<name>A0AAF1C6F7_9CHRO</name>
<proteinExistence type="predicted"/>
<protein>
    <recommendedName>
        <fullName evidence="2">CRISPR-associated protein</fullName>
    </recommendedName>
</protein>
<dbReference type="EMBL" id="CP138348">
    <property type="protein sequence ID" value="WPF88884.1"/>
    <property type="molecule type" value="Genomic_DNA"/>
</dbReference>
<dbReference type="AlphaFoldDB" id="A0AAF1C6F7"/>
<reference evidence="1" key="1">
    <citation type="submission" date="2023-11" db="EMBL/GenBank/DDBJ databases">
        <title>Genome sequence of Cyanobacterium aponinum BCRC AL20115.</title>
        <authorList>
            <person name="Chang H.-Y."/>
            <person name="Lin K.-M."/>
            <person name="Hsueh H.-T."/>
            <person name="Chu H.-A."/>
            <person name="Kuo C.-H."/>
        </authorList>
    </citation>
    <scope>NUCLEOTIDE SEQUENCE</scope>
    <source>
        <strain evidence="1">AL20115</strain>
    </source>
</reference>
<evidence type="ECO:0008006" key="2">
    <source>
        <dbReference type="Google" id="ProtNLM"/>
    </source>
</evidence>